<dbReference type="PRINTS" id="PR00412">
    <property type="entry name" value="EPOXHYDRLASE"/>
</dbReference>
<reference evidence="2" key="1">
    <citation type="submission" date="2020-02" db="EMBL/GenBank/DDBJ databases">
        <title>Draft genome sequence of Candidatus Afipia apatlaquensis IBT-C3, a potential strain for decolorization of textile dyes.</title>
        <authorList>
            <person name="Sanchez-Reyes A."/>
            <person name="Breton-Deval L."/>
            <person name="Mangelson H."/>
            <person name="Sanchez-Flores A."/>
        </authorList>
    </citation>
    <scope>NUCLEOTIDE SEQUENCE [LARGE SCALE GENOMIC DNA]</scope>
    <source>
        <strain evidence="2">IBT-C3</strain>
    </source>
</reference>
<dbReference type="Pfam" id="PF12697">
    <property type="entry name" value="Abhydrolase_6"/>
    <property type="match status" value="1"/>
</dbReference>
<sequence>MRYVETESVHFRIREGGRGDLPVVFFADGPNALEHHDPVFDRLTRSMRVIVVDPPGFGFSTPKPSFDFTLEAFMDGYAELLSSLGGPFVLCPTCTNVYPSALIAAKHPELVSRLILMQALSWEQEKVWTSKIVDPAGDLARPFLGQDVSYRMRASAPKTWYPNALGSSDLAESFLNQSCECFAHGANFCLASLIQAWFGRGVADPVFPPFSQPTLAVWGVGDSSHRRSDKRSLLAIAPHAQYVEREGVGHFPEIEDPEWFEELLKRFLRETA</sequence>
<dbReference type="PANTHER" id="PTHR46438:SF2">
    <property type="entry name" value="ALPHA_BETA-HYDROLASES SUPERFAMILY PROTEIN"/>
    <property type="match status" value="1"/>
</dbReference>
<dbReference type="SUPFAM" id="SSF53474">
    <property type="entry name" value="alpha/beta-Hydrolases"/>
    <property type="match status" value="1"/>
</dbReference>
<keyword evidence="3" id="KW-1185">Reference proteome</keyword>
<protein>
    <submittedName>
        <fullName evidence="2">Alpha/beta hydrolase</fullName>
    </submittedName>
</protein>
<evidence type="ECO:0000313" key="2">
    <source>
        <dbReference type="EMBL" id="NGX97929.1"/>
    </source>
</evidence>
<keyword evidence="2" id="KW-0378">Hydrolase</keyword>
<dbReference type="PRINTS" id="PR00111">
    <property type="entry name" value="ABHYDROLASE"/>
</dbReference>
<organism evidence="2 3">
    <name type="scientific">Candidatus Afipia apatlaquensis</name>
    <dbReference type="NCBI Taxonomy" id="2712852"/>
    <lineage>
        <taxon>Bacteria</taxon>
        <taxon>Pseudomonadati</taxon>
        <taxon>Pseudomonadota</taxon>
        <taxon>Alphaproteobacteria</taxon>
        <taxon>Hyphomicrobiales</taxon>
        <taxon>Nitrobacteraceae</taxon>
        <taxon>Afipia</taxon>
    </lineage>
</organism>
<dbReference type="InterPro" id="IPR029058">
    <property type="entry name" value="AB_hydrolase_fold"/>
</dbReference>
<evidence type="ECO:0000313" key="3">
    <source>
        <dbReference type="Proteomes" id="UP000480266"/>
    </source>
</evidence>
<name>A0A7C9VK14_9BRAD</name>
<dbReference type="AlphaFoldDB" id="A0A7C9VK14"/>
<dbReference type="PANTHER" id="PTHR46438">
    <property type="entry name" value="ALPHA/BETA-HYDROLASES SUPERFAMILY PROTEIN"/>
    <property type="match status" value="1"/>
</dbReference>
<dbReference type="GO" id="GO:0016787">
    <property type="term" value="F:hydrolase activity"/>
    <property type="evidence" value="ECO:0007669"/>
    <property type="project" value="UniProtKB-KW"/>
</dbReference>
<dbReference type="Proteomes" id="UP000480266">
    <property type="component" value="Unassembled WGS sequence"/>
</dbReference>
<accession>A0A7C9VK14</accession>
<comment type="caution">
    <text evidence="2">The sequence shown here is derived from an EMBL/GenBank/DDBJ whole genome shotgun (WGS) entry which is preliminary data.</text>
</comment>
<feature type="domain" description="AB hydrolase-1" evidence="1">
    <location>
        <begin position="38"/>
        <end position="262"/>
    </location>
</feature>
<dbReference type="InterPro" id="IPR000639">
    <property type="entry name" value="Epox_hydrolase-like"/>
</dbReference>
<evidence type="ECO:0000259" key="1">
    <source>
        <dbReference type="Pfam" id="PF12697"/>
    </source>
</evidence>
<dbReference type="InterPro" id="IPR000073">
    <property type="entry name" value="AB_hydrolase_1"/>
</dbReference>
<gene>
    <name evidence="2" type="ORF">G4V63_22780</name>
</gene>
<dbReference type="EMBL" id="JAAMRR010001160">
    <property type="protein sequence ID" value="NGX97929.1"/>
    <property type="molecule type" value="Genomic_DNA"/>
</dbReference>
<dbReference type="Gene3D" id="3.40.50.1820">
    <property type="entry name" value="alpha/beta hydrolase"/>
    <property type="match status" value="1"/>
</dbReference>
<proteinExistence type="predicted"/>